<keyword evidence="1" id="KW-0472">Membrane</keyword>
<keyword evidence="1" id="KW-0812">Transmembrane</keyword>
<reference evidence="3" key="1">
    <citation type="submission" date="2022-08" db="UniProtKB">
        <authorList>
            <consortium name="EnsemblMetazoa"/>
        </authorList>
    </citation>
    <scope>IDENTIFICATION</scope>
</reference>
<organism evidence="3">
    <name type="scientific">Anopheles coluzzii</name>
    <name type="common">African malaria mosquito</name>
    <dbReference type="NCBI Taxonomy" id="1518534"/>
    <lineage>
        <taxon>Eukaryota</taxon>
        <taxon>Metazoa</taxon>
        <taxon>Ecdysozoa</taxon>
        <taxon>Arthropoda</taxon>
        <taxon>Hexapoda</taxon>
        <taxon>Insecta</taxon>
        <taxon>Pterygota</taxon>
        <taxon>Neoptera</taxon>
        <taxon>Endopterygota</taxon>
        <taxon>Diptera</taxon>
        <taxon>Nematocera</taxon>
        <taxon>Culicoidea</taxon>
        <taxon>Culicidae</taxon>
        <taxon>Anophelinae</taxon>
        <taxon>Anopheles</taxon>
    </lineage>
</organism>
<proteinExistence type="predicted"/>
<keyword evidence="1" id="KW-1133">Transmembrane helix</keyword>
<accession>A0A8W7PES1</accession>
<evidence type="ECO:0000256" key="1">
    <source>
        <dbReference type="SAM" id="Phobius"/>
    </source>
</evidence>
<feature type="transmembrane region" description="Helical" evidence="1">
    <location>
        <begin position="52"/>
        <end position="69"/>
    </location>
</feature>
<dbReference type="Proteomes" id="UP000075882">
    <property type="component" value="Unassembled WGS sequence"/>
</dbReference>
<dbReference type="AlphaFoldDB" id="A0A8W7PES1"/>
<keyword evidence="2" id="KW-0732">Signal</keyword>
<feature type="chain" id="PRO_5036476961" evidence="2">
    <location>
        <begin position="22"/>
        <end position="116"/>
    </location>
</feature>
<feature type="signal peptide" evidence="2">
    <location>
        <begin position="1"/>
        <end position="21"/>
    </location>
</feature>
<sequence length="116" mass="12446">MVILLDFASLCCLALPSSVLGVPSCMRVSSTAWIRFAANRFRGLVGLGRTTSFWPLPVATFVATVAAGFEVTGATVLAVALALGFFVVVLTKVAFFGWTFRLRSQWLQESSYSSAS</sequence>
<evidence type="ECO:0000256" key="2">
    <source>
        <dbReference type="SAM" id="SignalP"/>
    </source>
</evidence>
<feature type="transmembrane region" description="Helical" evidence="1">
    <location>
        <begin position="76"/>
        <end position="100"/>
    </location>
</feature>
<protein>
    <submittedName>
        <fullName evidence="3">Uncharacterized protein</fullName>
    </submittedName>
</protein>
<name>A0A8W7PES1_ANOCL</name>
<dbReference type="EnsemblMetazoa" id="ACOM030553-RA">
    <property type="protein sequence ID" value="ACOM030553-PA.1"/>
    <property type="gene ID" value="ACOM030553"/>
</dbReference>
<evidence type="ECO:0000313" key="3">
    <source>
        <dbReference type="EnsemblMetazoa" id="ACOM030553-PA.1"/>
    </source>
</evidence>